<dbReference type="AlphaFoldDB" id="A0A6A0ANE9"/>
<comment type="caution">
    <text evidence="1">The sequence shown here is derived from an EMBL/GenBank/DDBJ whole genome shotgun (WGS) entry which is preliminary data.</text>
</comment>
<protein>
    <submittedName>
        <fullName evidence="1">Uncharacterized protein</fullName>
    </submittedName>
</protein>
<feature type="non-terminal residue" evidence="1">
    <location>
        <position position="63"/>
    </location>
</feature>
<evidence type="ECO:0000313" key="1">
    <source>
        <dbReference type="EMBL" id="GFH33404.1"/>
    </source>
</evidence>
<keyword evidence="2" id="KW-1185">Reference proteome</keyword>
<dbReference type="Proteomes" id="UP000485058">
    <property type="component" value="Unassembled WGS sequence"/>
</dbReference>
<proteinExistence type="predicted"/>
<name>A0A6A0ANE9_HAELA</name>
<reference evidence="1 2" key="1">
    <citation type="submission" date="2020-02" db="EMBL/GenBank/DDBJ databases">
        <title>Draft genome sequence of Haematococcus lacustris strain NIES-144.</title>
        <authorList>
            <person name="Morimoto D."/>
            <person name="Nakagawa S."/>
            <person name="Yoshida T."/>
            <person name="Sawayama S."/>
        </authorList>
    </citation>
    <scope>NUCLEOTIDE SEQUENCE [LARGE SCALE GENOMIC DNA]</scope>
    <source>
        <strain evidence="1 2">NIES-144</strain>
    </source>
</reference>
<sequence length="63" mass="7105">MFAVGDRRRREVEAELMIMHLRAAGLTTAYALIGSDLARTRHCIPMSWPHLIHKLTTSNSTCP</sequence>
<dbReference type="EMBL" id="BLLF01008492">
    <property type="protein sequence ID" value="GFH33404.1"/>
    <property type="molecule type" value="Genomic_DNA"/>
</dbReference>
<gene>
    <name evidence="1" type="ORF">HaLaN_32772</name>
</gene>
<accession>A0A6A0ANE9</accession>
<organism evidence="1 2">
    <name type="scientific">Haematococcus lacustris</name>
    <name type="common">Green alga</name>
    <name type="synonym">Haematococcus pluvialis</name>
    <dbReference type="NCBI Taxonomy" id="44745"/>
    <lineage>
        <taxon>Eukaryota</taxon>
        <taxon>Viridiplantae</taxon>
        <taxon>Chlorophyta</taxon>
        <taxon>core chlorophytes</taxon>
        <taxon>Chlorophyceae</taxon>
        <taxon>CS clade</taxon>
        <taxon>Chlamydomonadales</taxon>
        <taxon>Haematococcaceae</taxon>
        <taxon>Haematococcus</taxon>
    </lineage>
</organism>
<feature type="non-terminal residue" evidence="1">
    <location>
        <position position="1"/>
    </location>
</feature>
<evidence type="ECO:0000313" key="2">
    <source>
        <dbReference type="Proteomes" id="UP000485058"/>
    </source>
</evidence>